<dbReference type="AlphaFoldDB" id="A0A0D0PQB6"/>
<dbReference type="OrthoDB" id="189103at2"/>
<name>A0A0D0PQB6_KITGR</name>
<sequence>MRARAGDHTLGRRVRTPAELDGWLGELAPAERAEPVTYVIDPAGALRLAPRRSEHVACVGGAAVPAAGEIGFARQADGWWAVREVSNQSTGYCPDLDCWPAVATALDRVGLPRPDGFTHACVFRRCPACAQVNLVKDDDLTGAVCDSALPGEWNLDAGRW</sequence>
<organism evidence="1 2">
    <name type="scientific">Kitasatospora griseola</name>
    <name type="common">Streptomyces griseolosporeus</name>
    <dbReference type="NCBI Taxonomy" id="2064"/>
    <lineage>
        <taxon>Bacteria</taxon>
        <taxon>Bacillati</taxon>
        <taxon>Actinomycetota</taxon>
        <taxon>Actinomycetes</taxon>
        <taxon>Kitasatosporales</taxon>
        <taxon>Streptomycetaceae</taxon>
        <taxon>Kitasatospora</taxon>
    </lineage>
</organism>
<proteinExistence type="predicted"/>
<dbReference type="Proteomes" id="UP000032066">
    <property type="component" value="Unassembled WGS sequence"/>
</dbReference>
<accession>A0A0D0PQB6</accession>
<dbReference type="RefSeq" id="WP_043914728.1">
    <property type="nucleotide sequence ID" value="NZ_JXZB01000004.1"/>
</dbReference>
<keyword evidence="2" id="KW-1185">Reference proteome</keyword>
<dbReference type="PATRIC" id="fig|2064.6.peg.5689"/>
<dbReference type="EMBL" id="JXZB01000004">
    <property type="protein sequence ID" value="KIQ62602.1"/>
    <property type="molecule type" value="Genomic_DNA"/>
</dbReference>
<reference evidence="1 2" key="1">
    <citation type="submission" date="2015-02" db="EMBL/GenBank/DDBJ databases">
        <title>Draft genome sequence of Kitasatospora griseola MF730-N6, a bafilomycin, terpentecin and satosporin producer.</title>
        <authorList>
            <person name="Arens J.C."/>
            <person name="Haltli B."/>
            <person name="Kerr R.G."/>
        </authorList>
    </citation>
    <scope>NUCLEOTIDE SEQUENCE [LARGE SCALE GENOMIC DNA]</scope>
    <source>
        <strain evidence="1 2">MF730-N6</strain>
    </source>
</reference>
<evidence type="ECO:0000313" key="2">
    <source>
        <dbReference type="Proteomes" id="UP000032066"/>
    </source>
</evidence>
<protein>
    <submittedName>
        <fullName evidence="1">Uncharacterized protein</fullName>
    </submittedName>
</protein>
<gene>
    <name evidence="1" type="ORF">TR51_26785</name>
</gene>
<evidence type="ECO:0000313" key="1">
    <source>
        <dbReference type="EMBL" id="KIQ62602.1"/>
    </source>
</evidence>
<comment type="caution">
    <text evidence="1">The sequence shown here is derived from an EMBL/GenBank/DDBJ whole genome shotgun (WGS) entry which is preliminary data.</text>
</comment>